<dbReference type="Pfam" id="PF00171">
    <property type="entry name" value="Aldedh"/>
    <property type="match status" value="1"/>
</dbReference>
<keyword evidence="3" id="KW-0520">NAD</keyword>
<comment type="similarity">
    <text evidence="1 5">Belongs to the aldehyde dehydrogenase family.</text>
</comment>
<feature type="active site" evidence="6">
    <location>
        <position position="295"/>
    </location>
</feature>
<protein>
    <recommendedName>
        <fullName evidence="5">Aldehyde dehydrogenase</fullName>
    </recommendedName>
</protein>
<organism evidence="8 9">
    <name type="scientific">Canna indica</name>
    <name type="common">Indian-shot</name>
    <dbReference type="NCBI Taxonomy" id="4628"/>
    <lineage>
        <taxon>Eukaryota</taxon>
        <taxon>Viridiplantae</taxon>
        <taxon>Streptophyta</taxon>
        <taxon>Embryophyta</taxon>
        <taxon>Tracheophyta</taxon>
        <taxon>Spermatophyta</taxon>
        <taxon>Magnoliopsida</taxon>
        <taxon>Liliopsida</taxon>
        <taxon>Zingiberales</taxon>
        <taxon>Cannaceae</taxon>
        <taxon>Canna</taxon>
    </lineage>
</organism>
<evidence type="ECO:0000313" key="8">
    <source>
        <dbReference type="EMBL" id="WOL01522.1"/>
    </source>
</evidence>
<dbReference type="GO" id="GO:0006081">
    <property type="term" value="P:aldehyde metabolic process"/>
    <property type="evidence" value="ECO:0007669"/>
    <property type="project" value="InterPro"/>
</dbReference>
<dbReference type="InterPro" id="IPR012394">
    <property type="entry name" value="Aldehyde_DH_NAD(P)"/>
</dbReference>
<dbReference type="FunFam" id="3.40.605.10:FF:000004">
    <property type="entry name" value="Aldehyde dehydrogenase"/>
    <property type="match status" value="1"/>
</dbReference>
<dbReference type="GO" id="GO:0009737">
    <property type="term" value="P:response to abscisic acid"/>
    <property type="evidence" value="ECO:0007669"/>
    <property type="project" value="UniProtKB-ARBA"/>
</dbReference>
<dbReference type="PANTHER" id="PTHR43570">
    <property type="entry name" value="ALDEHYDE DEHYDROGENASE"/>
    <property type="match status" value="1"/>
</dbReference>
<dbReference type="AlphaFoldDB" id="A0AAQ3K400"/>
<feature type="active site" evidence="6">
    <location>
        <position position="260"/>
    </location>
</feature>
<dbReference type="InterPro" id="IPR016163">
    <property type="entry name" value="Ald_DH_C"/>
</dbReference>
<dbReference type="FunFam" id="3.40.309.10:FF:000003">
    <property type="entry name" value="Aldehyde dehydrogenase"/>
    <property type="match status" value="1"/>
</dbReference>
<dbReference type="SUPFAM" id="SSF53720">
    <property type="entry name" value="ALDH-like"/>
    <property type="match status" value="1"/>
</dbReference>
<dbReference type="Proteomes" id="UP001327560">
    <property type="component" value="Chromosome 3"/>
</dbReference>
<evidence type="ECO:0000313" key="9">
    <source>
        <dbReference type="Proteomes" id="UP001327560"/>
    </source>
</evidence>
<accession>A0AAQ3K400</accession>
<dbReference type="PANTHER" id="PTHR43570:SF16">
    <property type="entry name" value="ALDEHYDE DEHYDROGENASE TYPE III, ISOFORM Q"/>
    <property type="match status" value="1"/>
</dbReference>
<dbReference type="InterPro" id="IPR016162">
    <property type="entry name" value="Ald_DH_N"/>
</dbReference>
<keyword evidence="9" id="KW-1185">Reference proteome</keyword>
<sequence length="534" mass="58486">MTQADKHFSLRSPLLSPASPASSLGFGLLLGAQQHEEAMGHEEAIGHEFDGGRAAEVVAGLRQGFGSGRTRTYQWRAVQLKAIARMIDEKEEDIAAAIYDDLAKPRMESFLHEIIVAKEACLFALKNMKRWMKPKKVGTAILTFPSSAKTVPEPLGVVLIISAWNFPFLLSIEPVIGAISAGNAVVLKPSEVAPATSSFFAKFLPDYVDNSCIRVVEGSVPETIALLEQKWDKILYTGNGRIGRAVMAAASKHLTPVVLELGGKCPVVVDSDVDINIVAKRIAAGKWGCNNGQACIAPDYIITTKSFAPKLLDALKVTLEKFYGKDPLGSPDLSHIVNSKHFMRLINLLDDVSGSIVYGGQKDEKHLKIAPTLLLDVPHDSSMMEEEIFGPFLPIVTVDDLEQSFDILNSKEKPLAAYLFTKNKNIEQKFVNTVSAGGMLINDTILHFTNPRLPFGGVGESGIGSYHGKFSFDAFSHKKPVLRRNFNFIGEIPMRYPPYTPQKQTVLTGLMTGNVIPFVLALIKWPKGRQHHKA</sequence>
<evidence type="ECO:0000259" key="7">
    <source>
        <dbReference type="Pfam" id="PF00171"/>
    </source>
</evidence>
<keyword evidence="2 5" id="KW-0560">Oxidoreductase</keyword>
<evidence type="ECO:0000256" key="4">
    <source>
        <dbReference type="ARBA" id="ARBA00049194"/>
    </source>
</evidence>
<proteinExistence type="inferred from homology"/>
<dbReference type="InterPro" id="IPR015590">
    <property type="entry name" value="Aldehyde_DH_dom"/>
</dbReference>
<dbReference type="Gene3D" id="3.40.309.10">
    <property type="entry name" value="Aldehyde Dehydrogenase, Chain A, domain 2"/>
    <property type="match status" value="1"/>
</dbReference>
<name>A0AAQ3K400_9LILI</name>
<evidence type="ECO:0000256" key="3">
    <source>
        <dbReference type="ARBA" id="ARBA00023027"/>
    </source>
</evidence>
<dbReference type="Gene3D" id="3.40.605.10">
    <property type="entry name" value="Aldehyde Dehydrogenase, Chain A, domain 1"/>
    <property type="match status" value="1"/>
</dbReference>
<dbReference type="EMBL" id="CP136892">
    <property type="protein sequence ID" value="WOL01522.1"/>
    <property type="molecule type" value="Genomic_DNA"/>
</dbReference>
<dbReference type="InterPro" id="IPR016161">
    <property type="entry name" value="Ald_DH/histidinol_DH"/>
</dbReference>
<evidence type="ECO:0000256" key="6">
    <source>
        <dbReference type="PIRSR" id="PIRSR036492-1"/>
    </source>
</evidence>
<feature type="domain" description="Aldehyde dehydrogenase" evidence="7">
    <location>
        <begin position="60"/>
        <end position="479"/>
    </location>
</feature>
<reference evidence="8 9" key="1">
    <citation type="submission" date="2023-10" db="EMBL/GenBank/DDBJ databases">
        <title>Chromosome-scale genome assembly provides insights into flower coloration mechanisms of Canna indica.</title>
        <authorList>
            <person name="Li C."/>
        </authorList>
    </citation>
    <scope>NUCLEOTIDE SEQUENCE [LARGE SCALE GENOMIC DNA]</scope>
    <source>
        <tissue evidence="8">Flower</tissue>
    </source>
</reference>
<dbReference type="GO" id="GO:0005737">
    <property type="term" value="C:cytoplasm"/>
    <property type="evidence" value="ECO:0007669"/>
    <property type="project" value="TreeGrafter"/>
</dbReference>
<comment type="catalytic activity">
    <reaction evidence="4">
        <text>an aldehyde + NAD(+) + H2O = a carboxylate + NADH + 2 H(+)</text>
        <dbReference type="Rhea" id="RHEA:16185"/>
        <dbReference type="ChEBI" id="CHEBI:15377"/>
        <dbReference type="ChEBI" id="CHEBI:15378"/>
        <dbReference type="ChEBI" id="CHEBI:17478"/>
        <dbReference type="ChEBI" id="CHEBI:29067"/>
        <dbReference type="ChEBI" id="CHEBI:57540"/>
        <dbReference type="ChEBI" id="CHEBI:57945"/>
        <dbReference type="EC" id="1.2.1.3"/>
    </reaction>
</comment>
<evidence type="ECO:0000256" key="1">
    <source>
        <dbReference type="ARBA" id="ARBA00009986"/>
    </source>
</evidence>
<evidence type="ECO:0000256" key="5">
    <source>
        <dbReference type="PIRNR" id="PIRNR036492"/>
    </source>
</evidence>
<evidence type="ECO:0000256" key="2">
    <source>
        <dbReference type="ARBA" id="ARBA00023002"/>
    </source>
</evidence>
<dbReference type="PIRSF" id="PIRSF036492">
    <property type="entry name" value="ALDH"/>
    <property type="match status" value="1"/>
</dbReference>
<gene>
    <name evidence="8" type="ORF">Cni_G10239</name>
</gene>
<dbReference type="GO" id="GO:0004029">
    <property type="term" value="F:aldehyde dehydrogenase (NAD+) activity"/>
    <property type="evidence" value="ECO:0007669"/>
    <property type="project" value="UniProtKB-EC"/>
</dbReference>